<comment type="caution">
    <text evidence="1">The sequence shown here is derived from an EMBL/GenBank/DDBJ whole genome shotgun (WGS) entry which is preliminary data.</text>
</comment>
<protein>
    <submittedName>
        <fullName evidence="1">Uncharacterized protein</fullName>
    </submittedName>
</protein>
<sequence>MWHTLPISSIEIDKAIKRGHKPSVIAQLKKLQEQEDERSSKSKAYTFKIKILIIFCFKLIFR</sequence>
<dbReference type="Proteomes" id="UP000236394">
    <property type="component" value="Unassembled WGS sequence"/>
</dbReference>
<name>A0A2J8B1Z3_9FIRM</name>
<evidence type="ECO:0000313" key="1">
    <source>
        <dbReference type="EMBL" id="PNH18780.1"/>
    </source>
</evidence>
<dbReference type="AlphaFoldDB" id="A0A2J8B1Z3"/>
<dbReference type="EMBL" id="NBZD01000002">
    <property type="protein sequence ID" value="PNH18780.1"/>
    <property type="molecule type" value="Genomic_DNA"/>
</dbReference>
<organism evidence="1 2">
    <name type="scientific">Mageeibacillus indolicus</name>
    <dbReference type="NCBI Taxonomy" id="884684"/>
    <lineage>
        <taxon>Bacteria</taxon>
        <taxon>Bacillati</taxon>
        <taxon>Bacillota</taxon>
        <taxon>Clostridia</taxon>
        <taxon>Eubacteriales</taxon>
        <taxon>Oscillospiraceae</taxon>
        <taxon>Mageeibacillus</taxon>
    </lineage>
</organism>
<reference evidence="2" key="1">
    <citation type="submission" date="2017-04" db="EMBL/GenBank/DDBJ databases">
        <authorList>
            <person name="Bumgarner R.E."/>
            <person name="Fredricks D.N."/>
            <person name="Srinivasan S."/>
        </authorList>
    </citation>
    <scope>NUCLEOTIDE SEQUENCE [LARGE SCALE GENOMIC DNA]</scope>
    <source>
        <strain evidence="2">KA00405</strain>
    </source>
</reference>
<gene>
    <name evidence="1" type="ORF">B7R76_04295</name>
</gene>
<evidence type="ECO:0000313" key="2">
    <source>
        <dbReference type="Proteomes" id="UP000236394"/>
    </source>
</evidence>
<accession>A0A2J8B1Z3</accession>
<proteinExistence type="predicted"/>